<dbReference type="HAMAP" id="MF_01228">
    <property type="entry name" value="Met_tRNA_synth_type2"/>
    <property type="match status" value="1"/>
</dbReference>
<dbReference type="InterPro" id="IPR009080">
    <property type="entry name" value="tRNAsynth_Ia_anticodon-bd"/>
</dbReference>
<comment type="cofactor">
    <cofactor evidence="6">
        <name>Zn(2+)</name>
        <dbReference type="ChEBI" id="CHEBI:29105"/>
    </cofactor>
    <text evidence="6">Binds 1 zinc ion per subunit.</text>
</comment>
<dbReference type="GO" id="GO:0006431">
    <property type="term" value="P:methionyl-tRNA aminoacylation"/>
    <property type="evidence" value="ECO:0007669"/>
    <property type="project" value="UniProtKB-UniRule"/>
</dbReference>
<feature type="short sequence motif" description="'KMSKS' region" evidence="6">
    <location>
        <begin position="371"/>
        <end position="375"/>
    </location>
</feature>
<feature type="short sequence motif" description="'HIGH' region" evidence="6">
    <location>
        <begin position="10"/>
        <end position="20"/>
    </location>
</feature>
<dbReference type="SUPFAM" id="SSF52374">
    <property type="entry name" value="Nucleotidylyl transferase"/>
    <property type="match status" value="1"/>
</dbReference>
<dbReference type="AlphaFoldDB" id="Q83FH3"/>
<evidence type="ECO:0000256" key="4">
    <source>
        <dbReference type="ARBA" id="ARBA00022917"/>
    </source>
</evidence>
<comment type="function">
    <text evidence="6">Is required not only for elongation of protein synthesis but also for the initiation of all mRNA translation through initiator tRNA(fMet) aminoacylation.</text>
</comment>
<keyword evidence="3 6" id="KW-0067">ATP-binding</keyword>
<dbReference type="SUPFAM" id="SSF47323">
    <property type="entry name" value="Anticodon-binding domain of a subclass of class I aminoacyl-tRNA synthetases"/>
    <property type="match status" value="1"/>
</dbReference>
<dbReference type="GO" id="GO:0046872">
    <property type="term" value="F:metal ion binding"/>
    <property type="evidence" value="ECO:0007669"/>
    <property type="project" value="UniProtKB-KW"/>
</dbReference>
<feature type="binding site" evidence="6">
    <location>
        <position position="172"/>
    </location>
    <ligand>
        <name>Zn(2+)</name>
        <dbReference type="ChEBI" id="CHEBI:29105"/>
    </ligand>
</feature>
<evidence type="ECO:0000256" key="1">
    <source>
        <dbReference type="ARBA" id="ARBA00022598"/>
    </source>
</evidence>
<dbReference type="CDD" id="cd07957">
    <property type="entry name" value="Anticodon_Ia_Met"/>
    <property type="match status" value="1"/>
</dbReference>
<dbReference type="STRING" id="203267.TWT_763"/>
<keyword evidence="2 6" id="KW-0547">Nucleotide-binding</keyword>
<keyword evidence="5 6" id="KW-0030">Aminoacyl-tRNA synthetase</keyword>
<dbReference type="Pfam" id="PF08264">
    <property type="entry name" value="Anticodon_1"/>
    <property type="match status" value="1"/>
</dbReference>
<comment type="subunit">
    <text evidence="6">Monomer.</text>
</comment>
<protein>
    <recommendedName>
        <fullName evidence="6">Methionine--tRNA ligase</fullName>
        <ecNumber evidence="6">6.1.1.10</ecNumber>
    </recommendedName>
    <alternativeName>
        <fullName evidence="6">Methionyl-tRNA synthetase</fullName>
        <shortName evidence="6">MetRS</shortName>
    </alternativeName>
</protein>
<dbReference type="HOGENOM" id="CLU_009710_9_4_11"/>
<dbReference type="InterPro" id="IPR033911">
    <property type="entry name" value="MetRS_core"/>
</dbReference>
<evidence type="ECO:0000259" key="7">
    <source>
        <dbReference type="Pfam" id="PF08264"/>
    </source>
</evidence>
<comment type="similarity">
    <text evidence="6">Belongs to the class-I aminoacyl-tRNA synthetase family. MetG type 2A subfamily.</text>
</comment>
<feature type="binding site" evidence="6">
    <location>
        <position position="129"/>
    </location>
    <ligand>
        <name>Zn(2+)</name>
        <dbReference type="ChEBI" id="CHEBI:29105"/>
    </ligand>
</feature>
<feature type="domain" description="Methionyl/Valyl/Leucyl/Isoleucyl-tRNA synthetase anticodon-binding" evidence="7">
    <location>
        <begin position="459"/>
        <end position="556"/>
    </location>
</feature>
<evidence type="ECO:0000313" key="9">
    <source>
        <dbReference type="EMBL" id="AAO44860.1"/>
    </source>
</evidence>
<comment type="caution">
    <text evidence="6">Lacks conserved residue(s) required for the propagation of feature annotation.</text>
</comment>
<dbReference type="Gene3D" id="1.10.730.10">
    <property type="entry name" value="Isoleucyl-tRNA Synthetase, Domain 1"/>
    <property type="match status" value="1"/>
</dbReference>
<dbReference type="GO" id="GO:0005737">
    <property type="term" value="C:cytoplasm"/>
    <property type="evidence" value="ECO:0007669"/>
    <property type="project" value="UniProtKB-SubCell"/>
</dbReference>
<proteinExistence type="inferred from homology"/>
<dbReference type="EMBL" id="AE014184">
    <property type="protein sequence ID" value="AAO44860.1"/>
    <property type="molecule type" value="Genomic_DNA"/>
</dbReference>
<evidence type="ECO:0000259" key="8">
    <source>
        <dbReference type="Pfam" id="PF09334"/>
    </source>
</evidence>
<evidence type="ECO:0000256" key="2">
    <source>
        <dbReference type="ARBA" id="ARBA00022741"/>
    </source>
</evidence>
<comment type="subcellular location">
    <subcellularLocation>
        <location evidence="6">Cytoplasm</location>
    </subcellularLocation>
</comment>
<dbReference type="KEGG" id="twh:TWT_763"/>
<evidence type="ECO:0000256" key="5">
    <source>
        <dbReference type="ARBA" id="ARBA00023146"/>
    </source>
</evidence>
<keyword evidence="4 6" id="KW-0648">Protein biosynthesis</keyword>
<sequence>MGFYITTPVFYVNDIPHIGHAYTLVVSDVFARWQRQSGKDTFFLSGTDEHGLKVLRAAEEKNMTPQGWADLMLKTAWKPLLDLMHISNDDFVRTTESRHRERVKWFINRLRENQYIYSGQYSGYYCVSCEEFKTVSQSALPNDESVNGTLGKDPRTCSLPQGEEQNYFCEVHGCQLEHFTEKNYFFRLSAFTDRLLDLYKKNPDFIEPKSAYNEVVQFVKNGVSDLSISRSSFTWGIEVPWDEGHVVYVWFDALINYLTPVMSAKEELPIDGTTPGGAEFCTHSNLNTLESSIPGPGGSAESDRLSHTLSTSADNAALTSPFKKYWPASHIIGKDILRFHAVIWPAMLMAAGLPVPEKIFAHGWLLVDGQKMSKSKLTGIKPQDLTDIFGVDAVRYYFLRQPVFGQDYSFSIESIAACYNSELADGYGNLACRLSSMYTTYLNGRVIVPKIYSEEDESLLQACKDVSDRACKAIDELIPHIAMAEIWSLAVRANTYTTRQQPWSLHKKQDDERLACVLYTALRALSTITILLSPIMPRITNKLWSAFGADGGVSQQNIRSAWGGKLSDKVSLIPPMFPKITIS</sequence>
<evidence type="ECO:0000313" key="10">
    <source>
        <dbReference type="Proteomes" id="UP000002200"/>
    </source>
</evidence>
<keyword evidence="6" id="KW-0479">Metal-binding</keyword>
<dbReference type="GO" id="GO:0004825">
    <property type="term" value="F:methionine-tRNA ligase activity"/>
    <property type="evidence" value="ECO:0007669"/>
    <property type="project" value="UniProtKB-UniRule"/>
</dbReference>
<dbReference type="PRINTS" id="PR01041">
    <property type="entry name" value="TRNASYNTHMET"/>
</dbReference>
<keyword evidence="6" id="KW-0862">Zinc</keyword>
<feature type="domain" description="Methionyl/Leucyl tRNA synthetase" evidence="8">
    <location>
        <begin position="317"/>
        <end position="434"/>
    </location>
</feature>
<dbReference type="EC" id="6.1.1.10" evidence="6"/>
<dbReference type="CDD" id="cd00814">
    <property type="entry name" value="MetRS_core"/>
    <property type="match status" value="1"/>
</dbReference>
<dbReference type="InterPro" id="IPR015413">
    <property type="entry name" value="Methionyl/Leucyl_tRNA_Synth"/>
</dbReference>
<gene>
    <name evidence="9" type="primary">metS</name>
    <name evidence="6" type="synonym">metG</name>
    <name evidence="9" type="ordered locus">TWT_763</name>
</gene>
<reference evidence="9 10" key="1">
    <citation type="journal article" date="2003" name="Genome Res.">
        <title>Tropheryma whipplei twist: a human pathogenic Actinobacteria with a reduced genome.</title>
        <authorList>
            <person name="Raoult D."/>
            <person name="Ogata H."/>
            <person name="Audic S."/>
            <person name="Robert C."/>
            <person name="Suhre K."/>
            <person name="Drancourt M."/>
            <person name="Claverie J.-M."/>
        </authorList>
    </citation>
    <scope>NUCLEOTIDE SEQUENCE [LARGE SCALE GENOMIC DNA]</scope>
    <source>
        <strain evidence="9 10">Twist</strain>
    </source>
</reference>
<dbReference type="PANTHER" id="PTHR43326:SF1">
    <property type="entry name" value="METHIONINE--TRNA LIGASE, MITOCHONDRIAL"/>
    <property type="match status" value="1"/>
</dbReference>
<dbReference type="InterPro" id="IPR041872">
    <property type="entry name" value="Anticodon_Met"/>
</dbReference>
<dbReference type="GO" id="GO:0005524">
    <property type="term" value="F:ATP binding"/>
    <property type="evidence" value="ECO:0007669"/>
    <property type="project" value="UniProtKB-UniRule"/>
</dbReference>
<name>Q83FH3_TROWT</name>
<dbReference type="Gene3D" id="3.40.50.620">
    <property type="entry name" value="HUPs"/>
    <property type="match status" value="2"/>
</dbReference>
<dbReference type="NCBIfam" id="NF008860">
    <property type="entry name" value="PRK11893.2-2"/>
    <property type="match status" value="1"/>
</dbReference>
<feature type="binding site" evidence="6">
    <location>
        <position position="157"/>
    </location>
    <ligand>
        <name>Zn(2+)</name>
        <dbReference type="ChEBI" id="CHEBI:29105"/>
    </ligand>
</feature>
<dbReference type="Pfam" id="PF09334">
    <property type="entry name" value="tRNA-synt_1g"/>
    <property type="match status" value="2"/>
</dbReference>
<dbReference type="RefSeq" id="WP_011102771.1">
    <property type="nucleotide sequence ID" value="NC_004572.3"/>
</dbReference>
<evidence type="ECO:0000256" key="3">
    <source>
        <dbReference type="ARBA" id="ARBA00022840"/>
    </source>
</evidence>
<feature type="binding site" evidence="6">
    <location>
        <position position="126"/>
    </location>
    <ligand>
        <name>Zn(2+)</name>
        <dbReference type="ChEBI" id="CHEBI:29105"/>
    </ligand>
</feature>
<dbReference type="PANTHER" id="PTHR43326">
    <property type="entry name" value="METHIONYL-TRNA SYNTHETASE"/>
    <property type="match status" value="1"/>
</dbReference>
<accession>Q83FH3</accession>
<dbReference type="eggNOG" id="COG0143">
    <property type="taxonomic scope" value="Bacteria"/>
</dbReference>
<dbReference type="InterPro" id="IPR014729">
    <property type="entry name" value="Rossmann-like_a/b/a_fold"/>
</dbReference>
<dbReference type="OrthoDB" id="9810191at2"/>
<keyword evidence="1 6" id="KW-0436">Ligase</keyword>
<feature type="domain" description="Methionyl/Leucyl tRNA synthetase" evidence="8">
    <location>
        <begin position="4"/>
        <end position="264"/>
    </location>
</feature>
<dbReference type="InterPro" id="IPR013155">
    <property type="entry name" value="M/V/L/I-tRNA-synth_anticd-bd"/>
</dbReference>
<keyword evidence="6" id="KW-0963">Cytoplasm</keyword>
<evidence type="ECO:0000256" key="6">
    <source>
        <dbReference type="HAMAP-Rule" id="MF_01228"/>
    </source>
</evidence>
<keyword evidence="10" id="KW-1185">Reference proteome</keyword>
<organism evidence="9 10">
    <name type="scientific">Tropheryma whipplei (strain Twist)</name>
    <name type="common">Whipple's bacillus</name>
    <dbReference type="NCBI Taxonomy" id="203267"/>
    <lineage>
        <taxon>Bacteria</taxon>
        <taxon>Bacillati</taxon>
        <taxon>Actinomycetota</taxon>
        <taxon>Actinomycetes</taxon>
        <taxon>Micrococcales</taxon>
        <taxon>Tropherymataceae</taxon>
        <taxon>Tropheryma</taxon>
    </lineage>
</organism>
<dbReference type="InterPro" id="IPR023457">
    <property type="entry name" value="Met-tRNA_synth_2"/>
</dbReference>
<dbReference type="Gene3D" id="2.170.220.10">
    <property type="match status" value="1"/>
</dbReference>
<dbReference type="Proteomes" id="UP000002200">
    <property type="component" value="Chromosome"/>
</dbReference>
<comment type="catalytic activity">
    <reaction evidence="6">
        <text>tRNA(Met) + L-methionine + ATP = L-methionyl-tRNA(Met) + AMP + diphosphate</text>
        <dbReference type="Rhea" id="RHEA:13481"/>
        <dbReference type="Rhea" id="RHEA-COMP:9667"/>
        <dbReference type="Rhea" id="RHEA-COMP:9698"/>
        <dbReference type="ChEBI" id="CHEBI:30616"/>
        <dbReference type="ChEBI" id="CHEBI:33019"/>
        <dbReference type="ChEBI" id="CHEBI:57844"/>
        <dbReference type="ChEBI" id="CHEBI:78442"/>
        <dbReference type="ChEBI" id="CHEBI:78530"/>
        <dbReference type="ChEBI" id="CHEBI:456215"/>
        <dbReference type="EC" id="6.1.1.10"/>
    </reaction>
</comment>